<dbReference type="PANTHER" id="PTHR36153:SF1">
    <property type="entry name" value="TYPE VI SECRETION SYSTEM COMPONENT TSSM1"/>
    <property type="match status" value="1"/>
</dbReference>
<keyword evidence="2" id="KW-0472">Membrane</keyword>
<evidence type="ECO:0000256" key="1">
    <source>
        <dbReference type="SAM" id="MobiDB-lite"/>
    </source>
</evidence>
<accession>A0A084SH34</accession>
<dbReference type="Pfam" id="PF14331">
    <property type="entry name" value="IcmF-related_N"/>
    <property type="match status" value="1"/>
</dbReference>
<organism evidence="5 6">
    <name type="scientific">Archangium violaceum Cb vi76</name>
    <dbReference type="NCBI Taxonomy" id="1406225"/>
    <lineage>
        <taxon>Bacteria</taxon>
        <taxon>Pseudomonadati</taxon>
        <taxon>Myxococcota</taxon>
        <taxon>Myxococcia</taxon>
        <taxon>Myxococcales</taxon>
        <taxon>Cystobacterineae</taxon>
        <taxon>Archangiaceae</taxon>
        <taxon>Archangium</taxon>
    </lineage>
</organism>
<feature type="region of interest" description="Disordered" evidence="1">
    <location>
        <begin position="939"/>
        <end position="982"/>
    </location>
</feature>
<keyword evidence="2" id="KW-0812">Transmembrane</keyword>
<dbReference type="InterPro" id="IPR048677">
    <property type="entry name" value="TssM1_hel"/>
</dbReference>
<dbReference type="RefSeq" id="WP_043411130.1">
    <property type="nucleotide sequence ID" value="NZ_JPMI01000340.1"/>
</dbReference>
<feature type="compositionally biased region" description="Low complexity" evidence="1">
    <location>
        <begin position="946"/>
        <end position="962"/>
    </location>
</feature>
<gene>
    <name evidence="5" type="ORF">Q664_45670</name>
</gene>
<protein>
    <recommendedName>
        <fullName evidence="7">Type VI secretion system IcmF C-terminal domain-containing protein</fullName>
    </recommendedName>
</protein>
<evidence type="ECO:0000313" key="5">
    <source>
        <dbReference type="EMBL" id="KFA87769.1"/>
    </source>
</evidence>
<feature type="transmembrane region" description="Helical" evidence="2">
    <location>
        <begin position="386"/>
        <end position="408"/>
    </location>
</feature>
<evidence type="ECO:0000259" key="3">
    <source>
        <dbReference type="Pfam" id="PF14331"/>
    </source>
</evidence>
<sequence>MGPQLLKVVTAQVPDPTKALSAGVKTLDGGAKSVKASATTLGKLWAMVSPYIVWILAIVLVAFLVYATVKWLVPWWRRRRAGAPASSGPPPMDSNRLLRVRQAFLSGLPWANRAAVVDLPTVVVLGPAGSGKTELIGLDVDWQRQARQFLPSYTADALLQVYLGPDCVVQEVSAPLLEDESLAARGALRKMWRKCFSHRQKGLSVIALDVRWLADTPPDEQRRMAQLLRGKLNIMSETRGAPVETRLCLTHMDGLEGFEDFARLLKKHGVPLSFEIPREGQEGQLASLLEGQEQYLALGLTSLPVDDFERLEHFYSQGGRSFSALGRFVSALLEGDTLSYKPRLTRVYFSSRTPEARASDTLSVFVEESSTQSLRQHYLRTHMHRAALIAAVGCLPVVAAYTHFYSLLGEAQEELQRFENTVTELREQGLEGRGEVVEQQVNEAAEALLHLNQATRWWPPLSTSFPDEMLDLRQRLARGIRESHLRPALTQCRKRPQDCRPEQVLYLLATLHASSGDSLGTFVSSSVQPQHTRLLRQLRDGEDGTTASSSMEKRRTWISALDLREPLVATYVLASDEPWERSPPCRRGAVQLSNNADEDWSCWPYTQRLTFESQLKPWVDHFLFLRQTLESGPKGLADLELRREERERLQAQLADLDVYVALPTVLNLFDASAVQVNTRQFEGIETTVQVLDWLRTNRDTLAAVLRMEEEAYAGFQAVEKMTPSELLTRDGLWLTGENKGPYRIELLQQSFEFRPPQLSRDLLQALLDSYEKSGRLSVAAHASVRDGQMVLTRTPFEADLKPLVDDFTQRLKNAQLPMEEAAKREAYVQKRVNMFSQGYRDGLFHTIRGYHFNVPRRQLIDSLARLTQPSSEQVDMLRDVATRANLEPLEGPYYEPLRNSVAPFRPIVQLMTADKSGFYAALAPYQALVAQMNDELDAVSRKPGQDKAAGGDKAAAGAAAAPAKDKKAPAGEGEGEGDAAPQDGTAELADMITPLEKVALSMLLEEEGSYLRKAQEWLDTQGITGELRQPFLEPFLQVQKLGKQELEATLARQWEEATGRMLRPMLERYPFNPDSKEDVDPGELEVLRRKDGAFWHFVDQMFSRVAMERGTQWSLRGPLREKLTMPDELLLSLSRLSRLSKLLWDEEGRPRPLMLKVQPQPLPAPPITGVFVTMSSLKCGKTTAYGFNQSPTWQEFPLSWWDQQVSSIVLEMRSPARDAPQYLSLPWNRSAWSCFRLFEEATLTSDQRRQWSLALQGNGVGKRGLEISFGLKGDPWVPFREVPR</sequence>
<keyword evidence="2" id="KW-1133">Transmembrane helix</keyword>
<reference evidence="5 6" key="1">
    <citation type="submission" date="2014-07" db="EMBL/GenBank/DDBJ databases">
        <title>Draft Genome Sequence of Gephyronic Acid Producer, Cystobacter violaceus Strain Cb vi76.</title>
        <authorList>
            <person name="Stevens D.C."/>
            <person name="Young J."/>
            <person name="Carmichael R."/>
            <person name="Tan J."/>
            <person name="Taylor R.E."/>
        </authorList>
    </citation>
    <scope>NUCLEOTIDE SEQUENCE [LARGE SCALE GENOMIC DNA]</scope>
    <source>
        <strain evidence="5 6">Cb vi76</strain>
    </source>
</reference>
<comment type="caution">
    <text evidence="5">The sequence shown here is derived from an EMBL/GenBank/DDBJ whole genome shotgun (WGS) entry which is preliminary data.</text>
</comment>
<feature type="transmembrane region" description="Helical" evidence="2">
    <location>
        <begin position="51"/>
        <end position="73"/>
    </location>
</feature>
<dbReference type="InterPro" id="IPR053156">
    <property type="entry name" value="T6SS_TssM-like"/>
</dbReference>
<evidence type="ECO:0008006" key="7">
    <source>
        <dbReference type="Google" id="ProtNLM"/>
    </source>
</evidence>
<evidence type="ECO:0000259" key="4">
    <source>
        <dbReference type="Pfam" id="PF21070"/>
    </source>
</evidence>
<dbReference type="EMBL" id="JPMI01000340">
    <property type="protein sequence ID" value="KFA87769.1"/>
    <property type="molecule type" value="Genomic_DNA"/>
</dbReference>
<evidence type="ECO:0000256" key="2">
    <source>
        <dbReference type="SAM" id="Phobius"/>
    </source>
</evidence>
<proteinExistence type="predicted"/>
<evidence type="ECO:0000313" key="6">
    <source>
        <dbReference type="Proteomes" id="UP000028547"/>
    </source>
</evidence>
<feature type="domain" description="Type VI secretion system component TssM1 helical" evidence="4">
    <location>
        <begin position="1049"/>
        <end position="1145"/>
    </location>
</feature>
<dbReference type="Proteomes" id="UP000028547">
    <property type="component" value="Unassembled WGS sequence"/>
</dbReference>
<feature type="domain" description="Type VI secretion system component TssM1 N-terminal" evidence="3">
    <location>
        <begin position="205"/>
        <end position="364"/>
    </location>
</feature>
<dbReference type="InterPro" id="IPR025743">
    <property type="entry name" value="TssM1_N"/>
</dbReference>
<name>A0A084SH34_9BACT</name>
<dbReference type="Pfam" id="PF21070">
    <property type="entry name" value="IcmF_helical"/>
    <property type="match status" value="1"/>
</dbReference>
<dbReference type="PANTHER" id="PTHR36153">
    <property type="entry name" value="INNER MEMBRANE PROTEIN-RELATED"/>
    <property type="match status" value="1"/>
</dbReference>